<gene>
    <name evidence="1 3" type="primary">Atp6v0e2</name>
    <name evidence="1" type="ORF">rCG_52342</name>
</gene>
<accession>A6K0F4</accession>
<dbReference type="EMBL" id="CH474011">
    <property type="protein sequence ID" value="EDL88264.1"/>
    <property type="molecule type" value="Genomic_DNA"/>
</dbReference>
<dbReference type="RGD" id="1303238">
    <property type="gene designation" value="Atp6v0e2"/>
</dbReference>
<name>A6K0F4_RAT</name>
<evidence type="ECO:0000313" key="1">
    <source>
        <dbReference type="EMBL" id="EDL88264.1"/>
    </source>
</evidence>
<organism evidence="1 2">
    <name type="scientific">Rattus norvegicus</name>
    <name type="common">Rat</name>
    <dbReference type="NCBI Taxonomy" id="10116"/>
    <lineage>
        <taxon>Eukaryota</taxon>
        <taxon>Metazoa</taxon>
        <taxon>Chordata</taxon>
        <taxon>Craniata</taxon>
        <taxon>Vertebrata</taxon>
        <taxon>Euteleostomi</taxon>
        <taxon>Mammalia</taxon>
        <taxon>Eutheria</taxon>
        <taxon>Euarchontoglires</taxon>
        <taxon>Glires</taxon>
        <taxon>Rodentia</taxon>
        <taxon>Myomorpha</taxon>
        <taxon>Muroidea</taxon>
        <taxon>Muridae</taxon>
        <taxon>Murinae</taxon>
        <taxon>Rattus</taxon>
    </lineage>
</organism>
<protein>
    <submittedName>
        <fullName evidence="1">ATPase, H+ transporting, V0 subunit E isoform 2, isoform CRA_b</fullName>
    </submittedName>
</protein>
<dbReference type="AlphaFoldDB" id="A6K0F4"/>
<evidence type="ECO:0000313" key="2">
    <source>
        <dbReference type="Proteomes" id="UP000234681"/>
    </source>
</evidence>
<proteinExistence type="predicted"/>
<dbReference type="Proteomes" id="UP000234681">
    <property type="component" value="Chromosome 4"/>
</dbReference>
<reference evidence="1 2" key="1">
    <citation type="submission" date="2005-09" db="EMBL/GenBank/DDBJ databases">
        <authorList>
            <person name="Mural R.J."/>
            <person name="Li P.W."/>
            <person name="Adams M.D."/>
            <person name="Amanatides P.G."/>
            <person name="Baden-Tillson H."/>
            <person name="Barnstead M."/>
            <person name="Chin S.H."/>
            <person name="Dew I."/>
            <person name="Evans C.A."/>
            <person name="Ferriera S."/>
            <person name="Flanigan M."/>
            <person name="Fosler C."/>
            <person name="Glodek A."/>
            <person name="Gu Z."/>
            <person name="Holt R.A."/>
            <person name="Jennings D."/>
            <person name="Kraft C.L."/>
            <person name="Lu F."/>
            <person name="Nguyen T."/>
            <person name="Nusskern D.R."/>
            <person name="Pfannkoch C.M."/>
            <person name="Sitter C."/>
            <person name="Sutton G.G."/>
            <person name="Venter J.C."/>
            <person name="Wang Z."/>
            <person name="Woodage T."/>
            <person name="Zheng X.H."/>
            <person name="Zhong F."/>
        </authorList>
    </citation>
    <scope>NUCLEOTIDE SEQUENCE [LARGE SCALE GENOMIC DNA]</scope>
    <source>
        <strain>BN</strain>
        <strain evidence="2">Sprague-Dawley</strain>
    </source>
</reference>
<evidence type="ECO:0000313" key="3">
    <source>
        <dbReference type="RGD" id="1303238"/>
    </source>
</evidence>
<sequence>MLTALCPDVHLLRESSVRSGTPSEHRAPSHDSPFLCPSCHHLHHILGPHRHRWALVRAQRTQPWGDHHHAGSYCCLLLPLLAHRHLGPAEPPIWATAEE</sequence>